<evidence type="ECO:0000256" key="6">
    <source>
        <dbReference type="ARBA" id="ARBA00022723"/>
    </source>
</evidence>
<evidence type="ECO:0000256" key="2">
    <source>
        <dbReference type="ARBA" id="ARBA00011955"/>
    </source>
</evidence>
<reference evidence="12 13" key="1">
    <citation type="submission" date="2021-03" db="EMBL/GenBank/DDBJ databases">
        <authorList>
            <person name="Grouzdev D.S."/>
        </authorList>
    </citation>
    <scope>NUCLEOTIDE SEQUENCE [LARGE SCALE GENOMIC DNA]</scope>
    <source>
        <strain evidence="12 13">M50-1</strain>
    </source>
</reference>
<evidence type="ECO:0000256" key="10">
    <source>
        <dbReference type="ARBA" id="ARBA00048540"/>
    </source>
</evidence>
<dbReference type="RefSeq" id="WP_135481317.1">
    <property type="nucleotide sequence ID" value="NZ_SIJK02000072.1"/>
</dbReference>
<keyword evidence="13" id="KW-1185">Reference proteome</keyword>
<dbReference type="PIRSF" id="PIRSF006268">
    <property type="entry name" value="ApbE"/>
    <property type="match status" value="1"/>
</dbReference>
<dbReference type="Pfam" id="PF02424">
    <property type="entry name" value="ApbE"/>
    <property type="match status" value="1"/>
</dbReference>
<dbReference type="EMBL" id="SIJK02000072">
    <property type="protein sequence ID" value="MBP1468497.1"/>
    <property type="molecule type" value="Genomic_DNA"/>
</dbReference>
<dbReference type="InterPro" id="IPR024932">
    <property type="entry name" value="ApbE"/>
</dbReference>
<keyword evidence="6 11" id="KW-0479">Metal-binding</keyword>
<keyword evidence="5 11" id="KW-0808">Transferase</keyword>
<keyword evidence="8 11" id="KW-0460">Magnesium</keyword>
<dbReference type="PANTHER" id="PTHR30040">
    <property type="entry name" value="THIAMINE BIOSYNTHESIS LIPOPROTEIN APBE"/>
    <property type="match status" value="1"/>
</dbReference>
<evidence type="ECO:0000256" key="8">
    <source>
        <dbReference type="ARBA" id="ARBA00022842"/>
    </source>
</evidence>
<dbReference type="SUPFAM" id="SSF143631">
    <property type="entry name" value="ApbE-like"/>
    <property type="match status" value="1"/>
</dbReference>
<keyword evidence="7 11" id="KW-0274">FAD</keyword>
<dbReference type="Proteomes" id="UP001193081">
    <property type="component" value="Unassembled WGS sequence"/>
</dbReference>
<evidence type="ECO:0000256" key="9">
    <source>
        <dbReference type="ARBA" id="ARBA00031306"/>
    </source>
</evidence>
<protein>
    <recommendedName>
        <fullName evidence="3 11">FAD:protein FMN transferase</fullName>
        <ecNumber evidence="2 11">2.7.1.180</ecNumber>
    </recommendedName>
    <alternativeName>
        <fullName evidence="9 11">Flavin transferase</fullName>
    </alternativeName>
</protein>
<dbReference type="EC" id="2.7.1.180" evidence="2 11"/>
<keyword evidence="4 11" id="KW-0285">Flavoprotein</keyword>
<dbReference type="Gene3D" id="3.10.520.10">
    <property type="entry name" value="ApbE-like domains"/>
    <property type="match status" value="1"/>
</dbReference>
<dbReference type="GO" id="GO:0016740">
    <property type="term" value="F:transferase activity"/>
    <property type="evidence" value="ECO:0007669"/>
    <property type="project" value="UniProtKB-KW"/>
</dbReference>
<dbReference type="PANTHER" id="PTHR30040:SF2">
    <property type="entry name" value="FAD:PROTEIN FMN TRANSFERASE"/>
    <property type="match status" value="1"/>
</dbReference>
<comment type="catalytic activity">
    <reaction evidence="10 11">
        <text>L-threonyl-[protein] + FAD = FMN-L-threonyl-[protein] + AMP + H(+)</text>
        <dbReference type="Rhea" id="RHEA:36847"/>
        <dbReference type="Rhea" id="RHEA-COMP:11060"/>
        <dbReference type="Rhea" id="RHEA-COMP:11061"/>
        <dbReference type="ChEBI" id="CHEBI:15378"/>
        <dbReference type="ChEBI" id="CHEBI:30013"/>
        <dbReference type="ChEBI" id="CHEBI:57692"/>
        <dbReference type="ChEBI" id="CHEBI:74257"/>
        <dbReference type="ChEBI" id="CHEBI:456215"/>
        <dbReference type="EC" id="2.7.1.180"/>
    </reaction>
</comment>
<comment type="cofactor">
    <cofactor evidence="1">
        <name>Mg(2+)</name>
        <dbReference type="ChEBI" id="CHEBI:18420"/>
    </cofactor>
</comment>
<evidence type="ECO:0000313" key="12">
    <source>
        <dbReference type="EMBL" id="MBP1468497.1"/>
    </source>
</evidence>
<comment type="similarity">
    <text evidence="11">Belongs to the ApbE family.</text>
</comment>
<evidence type="ECO:0000313" key="13">
    <source>
        <dbReference type="Proteomes" id="UP001193081"/>
    </source>
</evidence>
<sequence>MVQLTFRAMGSTILVLVESDDPVAEQALHQVPDWFATWEAALSRFQVESELMQLNRRAGTGWVTVSPVLWDVLEVAVEAAQATNGLVTPTLLAHLVEAGYDRDFASLPVDRPSPGANGWPQKDQLSAHNIALWHVIKRNPMTRAVALPAGMLLDLGGFAKGWAASQTVRRLADYGPTLVDAGGDIAVSGTRRDGSPWPIAVADPRQPDHELALVLLTKGGLATSGRDYRRWRQGADVLHHIIDPHTGKPATSDLLSVTVAAPTLEKAEAAAKAALILGSEAGLAWLEAQPELAALLVPEENQPIQTTTWTAVCWKESAS</sequence>
<evidence type="ECO:0000256" key="4">
    <source>
        <dbReference type="ARBA" id="ARBA00022630"/>
    </source>
</evidence>
<evidence type="ECO:0000256" key="5">
    <source>
        <dbReference type="ARBA" id="ARBA00022679"/>
    </source>
</evidence>
<accession>A0ABS4DGD5</accession>
<proteinExistence type="inferred from homology"/>
<organism evidence="12 13">
    <name type="scientific">Candidatus Chloroploca mongolica</name>
    <dbReference type="NCBI Taxonomy" id="2528176"/>
    <lineage>
        <taxon>Bacteria</taxon>
        <taxon>Bacillati</taxon>
        <taxon>Chloroflexota</taxon>
        <taxon>Chloroflexia</taxon>
        <taxon>Chloroflexales</taxon>
        <taxon>Chloroflexineae</taxon>
        <taxon>Oscillochloridaceae</taxon>
        <taxon>Candidatus Chloroploca</taxon>
    </lineage>
</organism>
<evidence type="ECO:0000256" key="1">
    <source>
        <dbReference type="ARBA" id="ARBA00001946"/>
    </source>
</evidence>
<evidence type="ECO:0000256" key="7">
    <source>
        <dbReference type="ARBA" id="ARBA00022827"/>
    </source>
</evidence>
<evidence type="ECO:0000256" key="3">
    <source>
        <dbReference type="ARBA" id="ARBA00016337"/>
    </source>
</evidence>
<gene>
    <name evidence="12" type="ORF">EYB53_022480</name>
</gene>
<comment type="caution">
    <text evidence="12">The sequence shown here is derived from an EMBL/GenBank/DDBJ whole genome shotgun (WGS) entry which is preliminary data.</text>
</comment>
<evidence type="ECO:0000256" key="11">
    <source>
        <dbReference type="PIRNR" id="PIRNR006268"/>
    </source>
</evidence>
<dbReference type="InterPro" id="IPR003374">
    <property type="entry name" value="ApbE-like_sf"/>
</dbReference>
<name>A0ABS4DGD5_9CHLR</name>